<reference evidence="2" key="1">
    <citation type="submission" date="2018-11" db="EMBL/GenBank/DDBJ databases">
        <authorList>
            <consortium name="Genoscope - CEA"/>
            <person name="William W."/>
        </authorList>
    </citation>
    <scope>NUCLEOTIDE SEQUENCE</scope>
</reference>
<dbReference type="AlphaFoldDB" id="A0A3P6G4M2"/>
<evidence type="ECO:0000256" key="1">
    <source>
        <dbReference type="SAM" id="Coils"/>
    </source>
</evidence>
<protein>
    <submittedName>
        <fullName evidence="2">Uncharacterized protein</fullName>
    </submittedName>
</protein>
<proteinExistence type="predicted"/>
<evidence type="ECO:0000313" key="2">
    <source>
        <dbReference type="EMBL" id="VDD52405.1"/>
    </source>
</evidence>
<keyword evidence="1" id="KW-0175">Coiled coil</keyword>
<dbReference type="EMBL" id="LR031878">
    <property type="protein sequence ID" value="VDD52405.1"/>
    <property type="molecule type" value="Genomic_DNA"/>
</dbReference>
<accession>A0A3P6G4M2</accession>
<gene>
    <name evidence="2" type="ORF">BOLC1T04794H</name>
</gene>
<organism evidence="2">
    <name type="scientific">Brassica oleracea</name>
    <name type="common">Wild cabbage</name>
    <dbReference type="NCBI Taxonomy" id="3712"/>
    <lineage>
        <taxon>Eukaryota</taxon>
        <taxon>Viridiplantae</taxon>
        <taxon>Streptophyta</taxon>
        <taxon>Embryophyta</taxon>
        <taxon>Tracheophyta</taxon>
        <taxon>Spermatophyta</taxon>
        <taxon>Magnoliopsida</taxon>
        <taxon>eudicotyledons</taxon>
        <taxon>Gunneridae</taxon>
        <taxon>Pentapetalae</taxon>
        <taxon>rosids</taxon>
        <taxon>malvids</taxon>
        <taxon>Brassicales</taxon>
        <taxon>Brassicaceae</taxon>
        <taxon>Brassiceae</taxon>
        <taxon>Brassica</taxon>
    </lineage>
</organism>
<feature type="coiled-coil region" evidence="1">
    <location>
        <begin position="140"/>
        <end position="167"/>
    </location>
</feature>
<sequence length="197" mass="23187">MERCGSGINKEHQMRLKTFGYERIKDLSENVFRVKKISRWRLMWRKIMMGMKNKKKDQILDHGVRYDPLTYSQNFENVGTIAYHEDPDVSSKSFSARFVSSSKVFNTTTLLPLTEEILFSWASLCFRFDRQLCRMKDSTIKELNTRITTLEAEKKSYVQKLDDVTKEYTALQLISEFQSAADAEVISRKEEEIQQIK</sequence>
<name>A0A3P6G4M2_BRAOL</name>
<dbReference type="PANTHER" id="PTHR33168">
    <property type="entry name" value="STRESS INDUCED PROTEIN-RELATED"/>
    <property type="match status" value="1"/>
</dbReference>